<evidence type="ECO:0000259" key="8">
    <source>
        <dbReference type="PROSITE" id="PS52051"/>
    </source>
</evidence>
<evidence type="ECO:0000259" key="7">
    <source>
        <dbReference type="PROSITE" id="PS50089"/>
    </source>
</evidence>
<dbReference type="InterPro" id="IPR037922">
    <property type="entry name" value="MSL2"/>
</dbReference>
<feature type="region of interest" description="Disordered" evidence="6">
    <location>
        <begin position="410"/>
        <end position="431"/>
    </location>
</feature>
<dbReference type="InterPro" id="IPR032043">
    <property type="entry name" value="Msl2_Znf-RING"/>
</dbReference>
<dbReference type="Gene3D" id="3.30.40.10">
    <property type="entry name" value="Zinc/RING finger domain, C3HC4 (zinc finger)"/>
    <property type="match status" value="1"/>
</dbReference>
<keyword evidence="5" id="KW-0158">Chromosome</keyword>
<dbReference type="InterPro" id="IPR032049">
    <property type="entry name" value="Msl2-CXC"/>
</dbReference>
<keyword evidence="10" id="KW-1185">Reference proteome</keyword>
<evidence type="ECO:0000256" key="2">
    <source>
        <dbReference type="ARBA" id="ARBA00022771"/>
    </source>
</evidence>
<dbReference type="SUPFAM" id="SSF57850">
    <property type="entry name" value="RING/U-box"/>
    <property type="match status" value="1"/>
</dbReference>
<dbReference type="InterPro" id="IPR001841">
    <property type="entry name" value="Znf_RING"/>
</dbReference>
<feature type="domain" description="RING-type" evidence="7">
    <location>
        <begin position="41"/>
        <end position="82"/>
    </location>
</feature>
<dbReference type="GO" id="GO:0008270">
    <property type="term" value="F:zinc ion binding"/>
    <property type="evidence" value="ECO:0007669"/>
    <property type="project" value="UniProtKB-KW"/>
</dbReference>
<dbReference type="GO" id="GO:0061630">
    <property type="term" value="F:ubiquitin protein ligase activity"/>
    <property type="evidence" value="ECO:0007669"/>
    <property type="project" value="InterPro"/>
</dbReference>
<name>A0AAN8WYU7_HALRR</name>
<dbReference type="InterPro" id="IPR017907">
    <property type="entry name" value="Znf_RING_CS"/>
</dbReference>
<dbReference type="EMBL" id="JAXCGZ010011548">
    <property type="protein sequence ID" value="KAK7074532.1"/>
    <property type="molecule type" value="Genomic_DNA"/>
</dbReference>
<organism evidence="9 10">
    <name type="scientific">Halocaridina rubra</name>
    <name type="common">Hawaiian red shrimp</name>
    <dbReference type="NCBI Taxonomy" id="373956"/>
    <lineage>
        <taxon>Eukaryota</taxon>
        <taxon>Metazoa</taxon>
        <taxon>Ecdysozoa</taxon>
        <taxon>Arthropoda</taxon>
        <taxon>Crustacea</taxon>
        <taxon>Multicrustacea</taxon>
        <taxon>Malacostraca</taxon>
        <taxon>Eumalacostraca</taxon>
        <taxon>Eucarida</taxon>
        <taxon>Decapoda</taxon>
        <taxon>Pleocyemata</taxon>
        <taxon>Caridea</taxon>
        <taxon>Atyoidea</taxon>
        <taxon>Atyidae</taxon>
        <taxon>Halocaridina</taxon>
    </lineage>
</organism>
<keyword evidence="1" id="KW-0479">Metal-binding</keyword>
<dbReference type="PANTHER" id="PTHR16048:SF3">
    <property type="entry name" value="E3 UBIQUITIN-PROTEIN LIGASE MSL2"/>
    <property type="match status" value="1"/>
</dbReference>
<proteinExistence type="inferred from homology"/>
<evidence type="ECO:0000256" key="5">
    <source>
        <dbReference type="PROSITE-ProRule" id="PRU01396"/>
    </source>
</evidence>
<keyword evidence="3" id="KW-0862">Zinc</keyword>
<dbReference type="SMART" id="SM01114">
    <property type="entry name" value="CXC"/>
    <property type="match status" value="1"/>
</dbReference>
<evidence type="ECO:0000256" key="3">
    <source>
        <dbReference type="ARBA" id="ARBA00022833"/>
    </source>
</evidence>
<feature type="compositionally biased region" description="Basic residues" evidence="6">
    <location>
        <begin position="415"/>
        <end position="429"/>
    </location>
</feature>
<dbReference type="PROSITE" id="PS00518">
    <property type="entry name" value="ZF_RING_1"/>
    <property type="match status" value="1"/>
</dbReference>
<protein>
    <submittedName>
        <fullName evidence="9">Zinc ion binding</fullName>
    </submittedName>
</protein>
<comment type="similarity">
    <text evidence="5">Belongs to the MSL2 family.</text>
</comment>
<keyword evidence="2 4" id="KW-0863">Zinc-finger</keyword>
<dbReference type="CDD" id="cd13122">
    <property type="entry name" value="MSL2_CXC"/>
    <property type="match status" value="1"/>
</dbReference>
<evidence type="ECO:0000256" key="1">
    <source>
        <dbReference type="ARBA" id="ARBA00022723"/>
    </source>
</evidence>
<keyword evidence="5" id="KW-0539">Nucleus</keyword>
<dbReference type="InterPro" id="IPR033467">
    <property type="entry name" value="Tesmin/TSO1-like_CXC"/>
</dbReference>
<dbReference type="CDD" id="cd16522">
    <property type="entry name" value="RING-HC_MSL2"/>
    <property type="match status" value="1"/>
</dbReference>
<dbReference type="GO" id="GO:0016567">
    <property type="term" value="P:protein ubiquitination"/>
    <property type="evidence" value="ECO:0007669"/>
    <property type="project" value="TreeGrafter"/>
</dbReference>
<dbReference type="PROSITE" id="PS52051">
    <property type="entry name" value="CXC_MSL2"/>
    <property type="match status" value="1"/>
</dbReference>
<dbReference type="Proteomes" id="UP001381693">
    <property type="component" value="Unassembled WGS sequence"/>
</dbReference>
<dbReference type="AlphaFoldDB" id="A0AAN8WYU7"/>
<accession>A0AAN8WYU7</accession>
<dbReference type="Pfam" id="PF16682">
    <property type="entry name" value="MSL2-CXC"/>
    <property type="match status" value="1"/>
</dbReference>
<feature type="domain" description="CXC MSL2-type" evidence="8">
    <location>
        <begin position="424"/>
        <end position="475"/>
    </location>
</feature>
<evidence type="ECO:0000256" key="6">
    <source>
        <dbReference type="SAM" id="MobiDB-lite"/>
    </source>
</evidence>
<dbReference type="Pfam" id="PF16685">
    <property type="entry name" value="zf-RING_10"/>
    <property type="match status" value="1"/>
</dbReference>
<dbReference type="PANTHER" id="PTHR16048">
    <property type="entry name" value="MSL2-RELATED"/>
    <property type="match status" value="1"/>
</dbReference>
<dbReference type="GO" id="GO:0072487">
    <property type="term" value="C:MSL complex"/>
    <property type="evidence" value="ECO:0007669"/>
    <property type="project" value="UniProtKB-UniRule"/>
</dbReference>
<dbReference type="InterPro" id="IPR013083">
    <property type="entry name" value="Znf_RING/FYVE/PHD"/>
</dbReference>
<comment type="caution">
    <text evidence="9">The sequence shown here is derived from an EMBL/GenBank/DDBJ whole genome shotgun (WGS) entry which is preliminary data.</text>
</comment>
<gene>
    <name evidence="9" type="primary">MSL2</name>
    <name evidence="9" type="ORF">SK128_000364</name>
</gene>
<sequence>MNATNLYVTTCRLVMHAQPENRDSWVELYKLLPYLRQSLSCTVCGKLLSEPFTPTETTCQHHVCKKCIGGKKRLKPTCSWCKDYSMYVDNAQIKLILQCYRKLCEYIKFTPIYCKLNSIYKNGGQVSVIEMIDEAVGKNTNNKCEDVNSLNCDDYENDSKENIVTFEDSNRLDLSFVERVNETQVSLPETSEFHRGIIFPETASVSEVDIPVSPIVTSHSELKQEIRSPPKQSVTSSHISVVPSSLSLGVVQCSTQPLCSTITSTVSSPTSACMSTAKVAIPLQGAQPPIISTPPHHHFPSQVTPSTISSLPSGTSGCAYVPGTIFSSTKNMVKHNVVGELPPYPPKHNNTSVNNGSSSMYSVMYADGDSTKITIKRKPPGLDTTTVTTATVPNKTVAIPLEPETVLPDQELIKKPKPKPKPKPKRKGCRCGNATPSPGKLTCCGQRCPCYVEAKACIECRCRGCRNPHRPGGKKVRPVIPQLANIQIHQVQPVHGRSSTSAVASSTVSTTNTTNTNIISTSIATSAIANTSMPQTIRAVQAMHAVQAVHGVNTTVQTMTAAGVHQLIALGGGVVQTPLSPGMGVHPVAGLAMKPVSLALTSVPAQLLINDDRSTSTSASDNSDVDVDI</sequence>
<evidence type="ECO:0000256" key="4">
    <source>
        <dbReference type="PROSITE-ProRule" id="PRU00175"/>
    </source>
</evidence>
<reference evidence="9 10" key="1">
    <citation type="submission" date="2023-11" db="EMBL/GenBank/DDBJ databases">
        <title>Halocaridina rubra genome assembly.</title>
        <authorList>
            <person name="Smith C."/>
        </authorList>
    </citation>
    <scope>NUCLEOTIDE SEQUENCE [LARGE SCALE GENOMIC DNA]</scope>
    <source>
        <strain evidence="9">EP-1</strain>
        <tissue evidence="9">Whole</tissue>
    </source>
</reference>
<evidence type="ECO:0000313" key="10">
    <source>
        <dbReference type="Proteomes" id="UP001381693"/>
    </source>
</evidence>
<dbReference type="PROSITE" id="PS50089">
    <property type="entry name" value="ZF_RING_2"/>
    <property type="match status" value="1"/>
</dbReference>
<evidence type="ECO:0000313" key="9">
    <source>
        <dbReference type="EMBL" id="KAK7074532.1"/>
    </source>
</evidence>